<dbReference type="GO" id="GO:0016747">
    <property type="term" value="F:acyltransferase activity, transferring groups other than amino-acyl groups"/>
    <property type="evidence" value="ECO:0007669"/>
    <property type="project" value="InterPro"/>
</dbReference>
<evidence type="ECO:0000313" key="3">
    <source>
        <dbReference type="Proteomes" id="UP000252085"/>
    </source>
</evidence>
<name>A0A367RYH0_NOSPU</name>
<comment type="caution">
    <text evidence="2">The sequence shown here is derived from an EMBL/GenBank/DDBJ whole genome shotgun (WGS) entry which is preliminary data.</text>
</comment>
<dbReference type="CDD" id="cd04301">
    <property type="entry name" value="NAT_SF"/>
    <property type="match status" value="1"/>
</dbReference>
<dbReference type="InterPro" id="IPR016181">
    <property type="entry name" value="Acyl_CoA_acyltransferase"/>
</dbReference>
<dbReference type="EMBL" id="LXQE01000029">
    <property type="protein sequence ID" value="RCJ41585.1"/>
    <property type="molecule type" value="Genomic_DNA"/>
</dbReference>
<dbReference type="SUPFAM" id="SSF55729">
    <property type="entry name" value="Acyl-CoA N-acyltransferases (Nat)"/>
    <property type="match status" value="1"/>
</dbReference>
<proteinExistence type="predicted"/>
<feature type="domain" description="N-acetyltransferase" evidence="1">
    <location>
        <begin position="1"/>
        <end position="139"/>
    </location>
</feature>
<organism evidence="2 3">
    <name type="scientific">Nostoc punctiforme NIES-2108</name>
    <dbReference type="NCBI Taxonomy" id="1356359"/>
    <lineage>
        <taxon>Bacteria</taxon>
        <taxon>Bacillati</taxon>
        <taxon>Cyanobacteriota</taxon>
        <taxon>Cyanophyceae</taxon>
        <taxon>Nostocales</taxon>
        <taxon>Nostocaceae</taxon>
        <taxon>Nostoc</taxon>
    </lineage>
</organism>
<sequence>MSIKLVESDFQILGCFPVISQLRPHIEQTKFVEQVRYQMKEGYQLAFLEVEKQAVAVAGFRISNCLASGKFLYIDDLVVDELKRSHSYGQQLFQWLIEYARNHECKHLSLDSGVQRYAAHRFYLMQRMSITSHHFSMEL</sequence>
<protein>
    <submittedName>
        <fullName evidence="2">GCN5 family acetyltransferase</fullName>
    </submittedName>
</protein>
<dbReference type="AlphaFoldDB" id="A0A367RYH0"/>
<gene>
    <name evidence="2" type="ORF">A6769_01355</name>
</gene>
<evidence type="ECO:0000313" key="2">
    <source>
        <dbReference type="EMBL" id="RCJ41585.1"/>
    </source>
</evidence>
<keyword evidence="2" id="KW-0808">Transferase</keyword>
<evidence type="ECO:0000259" key="1">
    <source>
        <dbReference type="PROSITE" id="PS51186"/>
    </source>
</evidence>
<dbReference type="Gene3D" id="3.40.630.30">
    <property type="match status" value="1"/>
</dbReference>
<dbReference type="PROSITE" id="PS51186">
    <property type="entry name" value="GNAT"/>
    <property type="match status" value="1"/>
</dbReference>
<dbReference type="InterPro" id="IPR000182">
    <property type="entry name" value="GNAT_dom"/>
</dbReference>
<accession>A0A367RYH0</accession>
<reference evidence="2 3" key="1">
    <citation type="submission" date="2016-04" db="EMBL/GenBank/DDBJ databases">
        <authorList>
            <person name="Evans L.H."/>
            <person name="Alamgir A."/>
            <person name="Owens N."/>
            <person name="Weber N.D."/>
            <person name="Virtaneva K."/>
            <person name="Barbian K."/>
            <person name="Babar A."/>
            <person name="Rosenke K."/>
        </authorList>
    </citation>
    <scope>NUCLEOTIDE SEQUENCE [LARGE SCALE GENOMIC DNA]</scope>
    <source>
        <strain evidence="2">NIES-2108</strain>
    </source>
</reference>
<dbReference type="Pfam" id="PF00583">
    <property type="entry name" value="Acetyltransf_1"/>
    <property type="match status" value="1"/>
</dbReference>
<dbReference type="Proteomes" id="UP000252085">
    <property type="component" value="Unassembled WGS sequence"/>
</dbReference>